<evidence type="ECO:0000313" key="3">
    <source>
        <dbReference type="Proteomes" id="UP000048965"/>
    </source>
</evidence>
<keyword evidence="3" id="KW-1185">Reference proteome</keyword>
<reference evidence="2 3" key="2">
    <citation type="journal article" date="2015" name="Stand. Genomic Sci.">
        <title>Draft genome sequence of marine-derived Streptomyces sp. TP-A0598, a producer of anti-MRSA antibiotic lydicamycins.</title>
        <authorList>
            <person name="Komaki H."/>
            <person name="Ichikawa N."/>
            <person name="Hosoyama A."/>
            <person name="Fujita N."/>
            <person name="Igarashi Y."/>
        </authorList>
    </citation>
    <scope>NUCLEOTIDE SEQUENCE [LARGE SCALE GENOMIC DNA]</scope>
    <source>
        <strain evidence="2 3">NBRC 110027</strain>
    </source>
</reference>
<evidence type="ECO:0000256" key="1">
    <source>
        <dbReference type="SAM" id="MobiDB-lite"/>
    </source>
</evidence>
<reference evidence="3" key="1">
    <citation type="submission" date="2014-09" db="EMBL/GenBank/DDBJ databases">
        <title>Whole genome shotgun sequence of Streptomyces sp. NBRC 110027.</title>
        <authorList>
            <person name="Komaki H."/>
            <person name="Ichikawa N."/>
            <person name="Katano-Makiyama Y."/>
            <person name="Hosoyama A."/>
            <person name="Hashimoto M."/>
            <person name="Uohara A."/>
            <person name="Kitahashi Y."/>
            <person name="Ohji S."/>
            <person name="Kimura A."/>
            <person name="Yamazoe A."/>
            <person name="Igarashi Y."/>
            <person name="Fujita N."/>
        </authorList>
    </citation>
    <scope>NUCLEOTIDE SEQUENCE [LARGE SCALE GENOMIC DNA]</scope>
    <source>
        <strain evidence="3">NBRC 110027</strain>
    </source>
</reference>
<feature type="region of interest" description="Disordered" evidence="1">
    <location>
        <begin position="27"/>
        <end position="58"/>
    </location>
</feature>
<name>A0A0P4RFV6_9ACTN</name>
<evidence type="ECO:0000313" key="2">
    <source>
        <dbReference type="EMBL" id="GAO12618.1"/>
    </source>
</evidence>
<gene>
    <name evidence="2" type="ORF">TPA0598_11_01790</name>
</gene>
<dbReference type="EMBL" id="BBNO01000011">
    <property type="protein sequence ID" value="GAO12618.1"/>
    <property type="molecule type" value="Genomic_DNA"/>
</dbReference>
<comment type="caution">
    <text evidence="2">The sequence shown here is derived from an EMBL/GenBank/DDBJ whole genome shotgun (WGS) entry which is preliminary data.</text>
</comment>
<protein>
    <submittedName>
        <fullName evidence="2">Short-chain dehydrogenase/reductase SDR family protein</fullName>
    </submittedName>
</protein>
<dbReference type="AlphaFoldDB" id="A0A0P4RFV6"/>
<accession>A0A0P4RFV6</accession>
<dbReference type="Proteomes" id="UP000048965">
    <property type="component" value="Unassembled WGS sequence"/>
</dbReference>
<organism evidence="2 3">
    <name type="scientific">Streptomyces lydicamycinicus</name>
    <dbReference type="NCBI Taxonomy" id="1546107"/>
    <lineage>
        <taxon>Bacteria</taxon>
        <taxon>Bacillati</taxon>
        <taxon>Actinomycetota</taxon>
        <taxon>Actinomycetes</taxon>
        <taxon>Kitasatosporales</taxon>
        <taxon>Streptomycetaceae</taxon>
        <taxon>Streptomyces</taxon>
    </lineage>
</organism>
<sequence>MTHDQSFPWRGHGCRMAVPRPGELERKGACSVSGPGGAVTGGDSKPVFVAPAEAPTRM</sequence>
<proteinExistence type="predicted"/>